<dbReference type="EMBL" id="CAFZ01000125">
    <property type="protein sequence ID" value="CCA71568.1"/>
    <property type="molecule type" value="Genomic_DNA"/>
</dbReference>
<reference evidence="1 2" key="1">
    <citation type="journal article" date="2011" name="PLoS Pathog.">
        <title>Endophytic Life Strategies Decoded by Genome and Transcriptome Analyses of the Mutualistic Root Symbiont Piriformospora indica.</title>
        <authorList>
            <person name="Zuccaro A."/>
            <person name="Lahrmann U."/>
            <person name="Guldener U."/>
            <person name="Langen G."/>
            <person name="Pfiffi S."/>
            <person name="Biedenkopf D."/>
            <person name="Wong P."/>
            <person name="Samans B."/>
            <person name="Grimm C."/>
            <person name="Basiewicz M."/>
            <person name="Murat C."/>
            <person name="Martin F."/>
            <person name="Kogel K.H."/>
        </authorList>
    </citation>
    <scope>NUCLEOTIDE SEQUENCE [LARGE SCALE GENOMIC DNA]</scope>
    <source>
        <strain evidence="1 2">DSM 11827</strain>
    </source>
</reference>
<accession>G4TJS6</accession>
<keyword evidence="2" id="KW-1185">Reference proteome</keyword>
<proteinExistence type="predicted"/>
<evidence type="ECO:0000313" key="2">
    <source>
        <dbReference type="Proteomes" id="UP000007148"/>
    </source>
</evidence>
<dbReference type="InParanoid" id="G4TJS6"/>
<dbReference type="Proteomes" id="UP000007148">
    <property type="component" value="Unassembled WGS sequence"/>
</dbReference>
<protein>
    <submittedName>
        <fullName evidence="1">Uncharacterized protein</fullName>
    </submittedName>
</protein>
<organism evidence="1 2">
    <name type="scientific">Serendipita indica (strain DSM 11827)</name>
    <name type="common">Root endophyte fungus</name>
    <name type="synonym">Piriformospora indica</name>
    <dbReference type="NCBI Taxonomy" id="1109443"/>
    <lineage>
        <taxon>Eukaryota</taxon>
        <taxon>Fungi</taxon>
        <taxon>Dikarya</taxon>
        <taxon>Basidiomycota</taxon>
        <taxon>Agaricomycotina</taxon>
        <taxon>Agaricomycetes</taxon>
        <taxon>Sebacinales</taxon>
        <taxon>Serendipitaceae</taxon>
        <taxon>Serendipita</taxon>
    </lineage>
</organism>
<sequence length="235" mass="25282">MSEQPPTNPLSSALASGDDFVRNIMVTSDGNVPPTTVLIMTLVKYGGNGLYTYPVVWQKSIPFVPKVPTPWPIVYRNQFAFGRPKVEDNKIAGSLATVTINKGQSTELHTDGKGAYSFTTPVPAGEGFENMIVAQNDCPLLENITISVSNGLGFEPVEIWTSTGSGSELVSEFQPILYIRGWVDPKVSASAGQILPDDGPGDLLWSADPLSLKPTTALQLTYDITKLALVLKQTP</sequence>
<name>G4TJS6_SERID</name>
<comment type="caution">
    <text evidence="1">The sequence shown here is derived from an EMBL/GenBank/DDBJ whole genome shotgun (WGS) entry which is preliminary data.</text>
</comment>
<evidence type="ECO:0000313" key="1">
    <source>
        <dbReference type="EMBL" id="CCA71568.1"/>
    </source>
</evidence>
<dbReference type="AlphaFoldDB" id="G4TJS6"/>
<dbReference type="HOGENOM" id="CLU_1180612_0_0_1"/>
<gene>
    <name evidence="1" type="ORF">PIIN_05505</name>
</gene>